<protein>
    <recommendedName>
        <fullName evidence="3">UDP-glucose 4-epimerase</fullName>
    </recommendedName>
    <alternativeName>
        <fullName evidence="5">Galactowaldenase</fullName>
    </alternativeName>
    <alternativeName>
        <fullName evidence="4">UDP-galactose 4-epimerase</fullName>
    </alternativeName>
</protein>
<dbReference type="InterPro" id="IPR001509">
    <property type="entry name" value="Epimerase_deHydtase"/>
</dbReference>
<dbReference type="RefSeq" id="WP_212522326.1">
    <property type="nucleotide sequence ID" value="NZ_JAGSOH010000197.1"/>
</dbReference>
<dbReference type="AlphaFoldDB" id="A0A941EGV0"/>
<name>A0A941EGV0_9ACTN</name>
<dbReference type="Pfam" id="PF01370">
    <property type="entry name" value="Epimerase"/>
    <property type="match status" value="1"/>
</dbReference>
<sequence>MRVLVTGAFGFVGTALVERLAAAGHGVRALTSRALTSRADGVGSGDDVGSSGYGDGDGGLEIVCGDVRDPEAMARAVRDVDGVCHLAALVRVREARERAAEYWAVNHGGAVTVAKAAAAEAARSGRPVRFVLASTGAVYGQPALQPIPEDLPWQSTNDYGETKRAAELDVLALADSGSPFGAVALRLFNVAGAVGGRTGDPDTIIPKTLAVARGALPALQINGDGEAVRDFVHVRDVARAFESALGHVVPGRRAAFNVGATGARVLDVVRTVREVTGRDVPVEHRPSRGEAPMLLADTRRIRAELGWRPERSDLHSLVADAWAAMGGRRPERAPGG</sequence>
<evidence type="ECO:0000313" key="7">
    <source>
        <dbReference type="EMBL" id="MBR7831211.1"/>
    </source>
</evidence>
<feature type="domain" description="NAD-dependent epimerase/dehydratase" evidence="6">
    <location>
        <begin position="3"/>
        <end position="259"/>
    </location>
</feature>
<gene>
    <name evidence="7" type="ORF">KDK95_33200</name>
</gene>
<evidence type="ECO:0000256" key="5">
    <source>
        <dbReference type="ARBA" id="ARBA00033067"/>
    </source>
</evidence>
<evidence type="ECO:0000313" key="8">
    <source>
        <dbReference type="Proteomes" id="UP000676325"/>
    </source>
</evidence>
<accession>A0A941EGV0</accession>
<organism evidence="7 8">
    <name type="scientific">Actinospica acidithermotolerans</name>
    <dbReference type="NCBI Taxonomy" id="2828514"/>
    <lineage>
        <taxon>Bacteria</taxon>
        <taxon>Bacillati</taxon>
        <taxon>Actinomycetota</taxon>
        <taxon>Actinomycetes</taxon>
        <taxon>Catenulisporales</taxon>
        <taxon>Actinospicaceae</taxon>
        <taxon>Actinospica</taxon>
    </lineage>
</organism>
<comment type="similarity">
    <text evidence="2">Belongs to the NAD(P)-dependent epimerase/dehydratase family.</text>
</comment>
<proteinExistence type="inferred from homology"/>
<evidence type="ECO:0000256" key="3">
    <source>
        <dbReference type="ARBA" id="ARBA00018569"/>
    </source>
</evidence>
<dbReference type="Gene3D" id="3.90.25.10">
    <property type="entry name" value="UDP-galactose 4-epimerase, domain 1"/>
    <property type="match status" value="1"/>
</dbReference>
<dbReference type="Gene3D" id="3.40.50.720">
    <property type="entry name" value="NAD(P)-binding Rossmann-like Domain"/>
    <property type="match status" value="1"/>
</dbReference>
<dbReference type="EMBL" id="JAGSOH010000197">
    <property type="protein sequence ID" value="MBR7831211.1"/>
    <property type="molecule type" value="Genomic_DNA"/>
</dbReference>
<dbReference type="SUPFAM" id="SSF51735">
    <property type="entry name" value="NAD(P)-binding Rossmann-fold domains"/>
    <property type="match status" value="1"/>
</dbReference>
<evidence type="ECO:0000256" key="2">
    <source>
        <dbReference type="ARBA" id="ARBA00007637"/>
    </source>
</evidence>
<dbReference type="PANTHER" id="PTHR43725:SF53">
    <property type="entry name" value="UDP-ARABINOSE 4-EPIMERASE 1"/>
    <property type="match status" value="1"/>
</dbReference>
<dbReference type="PANTHER" id="PTHR43725">
    <property type="entry name" value="UDP-GLUCOSE 4-EPIMERASE"/>
    <property type="match status" value="1"/>
</dbReference>
<dbReference type="Proteomes" id="UP000676325">
    <property type="component" value="Unassembled WGS sequence"/>
</dbReference>
<comment type="caution">
    <text evidence="7">The sequence shown here is derived from an EMBL/GenBank/DDBJ whole genome shotgun (WGS) entry which is preliminary data.</text>
</comment>
<reference evidence="7" key="1">
    <citation type="submission" date="2021-04" db="EMBL/GenBank/DDBJ databases">
        <title>Genome based classification of Actinospica acidithermotolerans sp. nov., an actinobacterium isolated from an Indonesian hot spring.</title>
        <authorList>
            <person name="Kusuma A.B."/>
            <person name="Putra K.E."/>
            <person name="Nafisah S."/>
            <person name="Loh J."/>
            <person name="Nouioui I."/>
            <person name="Goodfellow M."/>
        </authorList>
    </citation>
    <scope>NUCLEOTIDE SEQUENCE</scope>
    <source>
        <strain evidence="7">MGRD01-02</strain>
    </source>
</reference>
<comment type="pathway">
    <text evidence="1">Carbohydrate metabolism; galactose metabolism.</text>
</comment>
<evidence type="ECO:0000256" key="1">
    <source>
        <dbReference type="ARBA" id="ARBA00004947"/>
    </source>
</evidence>
<evidence type="ECO:0000256" key="4">
    <source>
        <dbReference type="ARBA" id="ARBA00031367"/>
    </source>
</evidence>
<keyword evidence="8" id="KW-1185">Reference proteome</keyword>
<dbReference type="GO" id="GO:0033499">
    <property type="term" value="P:galactose catabolic process via UDP-galactose, Leloir pathway"/>
    <property type="evidence" value="ECO:0007669"/>
    <property type="project" value="TreeGrafter"/>
</dbReference>
<dbReference type="InterPro" id="IPR036291">
    <property type="entry name" value="NAD(P)-bd_dom_sf"/>
</dbReference>
<evidence type="ECO:0000259" key="6">
    <source>
        <dbReference type="Pfam" id="PF01370"/>
    </source>
</evidence>